<dbReference type="Proteomes" id="UP001432209">
    <property type="component" value="Chromosome"/>
</dbReference>
<reference evidence="1" key="1">
    <citation type="submission" date="2022-10" db="EMBL/GenBank/DDBJ databases">
        <title>The complete genomes of actinobacterial strains from the NBC collection.</title>
        <authorList>
            <person name="Joergensen T.S."/>
            <person name="Alvarez Arevalo M."/>
            <person name="Sterndorff E.B."/>
            <person name="Faurdal D."/>
            <person name="Vuksanovic O."/>
            <person name="Mourched A.-S."/>
            <person name="Charusanti P."/>
            <person name="Shaw S."/>
            <person name="Blin K."/>
            <person name="Weber T."/>
        </authorList>
    </citation>
    <scope>NUCLEOTIDE SEQUENCE</scope>
    <source>
        <strain evidence="1">NBC_01432</strain>
    </source>
</reference>
<accession>A0ABZ1ZWP4</accession>
<evidence type="ECO:0000313" key="2">
    <source>
        <dbReference type="Proteomes" id="UP001432209"/>
    </source>
</evidence>
<evidence type="ECO:0000313" key="1">
    <source>
        <dbReference type="EMBL" id="WUX50892.1"/>
    </source>
</evidence>
<name>A0ABZ1ZWP4_STRNV</name>
<gene>
    <name evidence="1" type="ORF">OG442_04685</name>
</gene>
<proteinExistence type="predicted"/>
<keyword evidence="2" id="KW-1185">Reference proteome</keyword>
<organism evidence="1 2">
    <name type="scientific">Streptomyces niveus</name>
    <name type="common">Streptomyces spheroides</name>
    <dbReference type="NCBI Taxonomy" id="193462"/>
    <lineage>
        <taxon>Bacteria</taxon>
        <taxon>Bacillati</taxon>
        <taxon>Actinomycetota</taxon>
        <taxon>Actinomycetes</taxon>
        <taxon>Kitasatosporales</taxon>
        <taxon>Streptomycetaceae</taxon>
        <taxon>Streptomyces</taxon>
    </lineage>
</organism>
<protein>
    <submittedName>
        <fullName evidence="1">DUF5984 family protein</fullName>
    </submittedName>
</protein>
<dbReference type="EMBL" id="CP109495">
    <property type="protein sequence ID" value="WUX50892.1"/>
    <property type="molecule type" value="Genomic_DNA"/>
</dbReference>
<sequence>MIRFRFGLTPVHDIQPWGGDTPSLSWFSLTDGWYDIEVDDRHLFRHAAGGTSVDYYVVRLWEDVLDVLPQALEPVPADLVPFVAGDHTQWLPADRPDTEAAAAWYGQHALDTGYLRTAPHIRWWRTTAASGDDLMTVTWTPDPDSDSDTDHDGAAGRVTLPTPDFVAAVTALHHDLLAAMEERVTALEATGPPPGVHIDLPHLRHEQRDRAAWLGRALERACDTDWAAVRAGARLLVPPPPP</sequence>
<dbReference type="Pfam" id="PF19446">
    <property type="entry name" value="DUF5984"/>
    <property type="match status" value="1"/>
</dbReference>
<dbReference type="InterPro" id="IPR046026">
    <property type="entry name" value="DUF5984"/>
</dbReference>
<dbReference type="RefSeq" id="WP_329074541.1">
    <property type="nucleotide sequence ID" value="NZ_CP108849.2"/>
</dbReference>